<keyword evidence="3" id="KW-1185">Reference proteome</keyword>
<dbReference type="Proteomes" id="UP001555826">
    <property type="component" value="Unassembled WGS sequence"/>
</dbReference>
<evidence type="ECO:0000313" key="3">
    <source>
        <dbReference type="Proteomes" id="UP001555826"/>
    </source>
</evidence>
<comment type="caution">
    <text evidence="2">The sequence shown here is derived from an EMBL/GenBank/DDBJ whole genome shotgun (WGS) entry which is preliminary data.</text>
</comment>
<keyword evidence="1" id="KW-0472">Membrane</keyword>
<keyword evidence="1" id="KW-1133">Transmembrane helix</keyword>
<protein>
    <recommendedName>
        <fullName evidence="4">DUF3040 family protein</fullName>
    </recommendedName>
</protein>
<feature type="transmembrane region" description="Helical" evidence="1">
    <location>
        <begin position="98"/>
        <end position="118"/>
    </location>
</feature>
<accession>A0ABV3PA25</accession>
<gene>
    <name evidence="2" type="ORF">AB1207_17050</name>
</gene>
<name>A0ABV3PA25_9ACTN</name>
<dbReference type="RefSeq" id="WP_367639601.1">
    <property type="nucleotide sequence ID" value="NZ_JBFNQN010000012.1"/>
</dbReference>
<evidence type="ECO:0000313" key="2">
    <source>
        <dbReference type="EMBL" id="MEW9266461.1"/>
    </source>
</evidence>
<organism evidence="2 3">
    <name type="scientific">Kineococcus endophyticus</name>
    <dbReference type="NCBI Taxonomy" id="1181883"/>
    <lineage>
        <taxon>Bacteria</taxon>
        <taxon>Bacillati</taxon>
        <taxon>Actinomycetota</taxon>
        <taxon>Actinomycetes</taxon>
        <taxon>Kineosporiales</taxon>
        <taxon>Kineosporiaceae</taxon>
        <taxon>Kineococcus</taxon>
    </lineage>
</organism>
<sequence>MRDALFPMSPAERRLARHAWAQVDVDGRRQAVERARQGLPADQAPVAAAAFDYGRYLLHVNVSNRLPRWLQPAVGALVAVVGLLLLSGLLAVPGRVGGGLVFTLGGLVVVAAGLLGWAQRRTAHLLVAANAPSRTASEQADRGR</sequence>
<evidence type="ECO:0000256" key="1">
    <source>
        <dbReference type="SAM" id="Phobius"/>
    </source>
</evidence>
<dbReference type="EMBL" id="JBFNQN010000012">
    <property type="protein sequence ID" value="MEW9266461.1"/>
    <property type="molecule type" value="Genomic_DNA"/>
</dbReference>
<keyword evidence="1" id="KW-0812">Transmembrane</keyword>
<feature type="transmembrane region" description="Helical" evidence="1">
    <location>
        <begin position="73"/>
        <end position="92"/>
    </location>
</feature>
<proteinExistence type="predicted"/>
<reference evidence="2 3" key="1">
    <citation type="submission" date="2024-07" db="EMBL/GenBank/DDBJ databases">
        <authorList>
            <person name="Thanompreechachai J."/>
            <person name="Duangmal K."/>
        </authorList>
    </citation>
    <scope>NUCLEOTIDE SEQUENCE [LARGE SCALE GENOMIC DNA]</scope>
    <source>
        <strain evidence="2 3">KCTC 19886</strain>
    </source>
</reference>
<evidence type="ECO:0008006" key="4">
    <source>
        <dbReference type="Google" id="ProtNLM"/>
    </source>
</evidence>